<evidence type="ECO:0000313" key="1">
    <source>
        <dbReference type="EMBL" id="MBX35971.1"/>
    </source>
</evidence>
<dbReference type="AlphaFoldDB" id="A0A2P2N0J7"/>
<accession>A0A2P2N0J7</accession>
<dbReference type="EMBL" id="GGEC01055487">
    <property type="protein sequence ID" value="MBX35971.1"/>
    <property type="molecule type" value="Transcribed_RNA"/>
</dbReference>
<reference evidence="1" key="1">
    <citation type="submission" date="2018-02" db="EMBL/GenBank/DDBJ databases">
        <title>Rhizophora mucronata_Transcriptome.</title>
        <authorList>
            <person name="Meera S.P."/>
            <person name="Sreeshan A."/>
            <person name="Augustine A."/>
        </authorList>
    </citation>
    <scope>NUCLEOTIDE SEQUENCE</scope>
    <source>
        <tissue evidence="1">Leaf</tissue>
    </source>
</reference>
<proteinExistence type="predicted"/>
<protein>
    <submittedName>
        <fullName evidence="1">Uncharacterized protein</fullName>
    </submittedName>
</protein>
<organism evidence="1">
    <name type="scientific">Rhizophora mucronata</name>
    <name type="common">Asiatic mangrove</name>
    <dbReference type="NCBI Taxonomy" id="61149"/>
    <lineage>
        <taxon>Eukaryota</taxon>
        <taxon>Viridiplantae</taxon>
        <taxon>Streptophyta</taxon>
        <taxon>Embryophyta</taxon>
        <taxon>Tracheophyta</taxon>
        <taxon>Spermatophyta</taxon>
        <taxon>Magnoliopsida</taxon>
        <taxon>eudicotyledons</taxon>
        <taxon>Gunneridae</taxon>
        <taxon>Pentapetalae</taxon>
        <taxon>rosids</taxon>
        <taxon>fabids</taxon>
        <taxon>Malpighiales</taxon>
        <taxon>Rhizophoraceae</taxon>
        <taxon>Rhizophora</taxon>
    </lineage>
</organism>
<sequence length="52" mass="5896">MVGIYKKEELSSKVTTVRQAERHAACDGICKTWRGHDFYSLLRDNSLISLPA</sequence>
<name>A0A2P2N0J7_RHIMU</name>